<keyword evidence="2" id="KW-1185">Reference proteome</keyword>
<dbReference type="InterPro" id="IPR036983">
    <property type="entry name" value="AIM24_sf"/>
</dbReference>
<dbReference type="PANTHER" id="PTHR43657:SF1">
    <property type="entry name" value="ALTERED INHERITANCE OF MITOCHONDRIA PROTEIN 24, MITOCHONDRIAL"/>
    <property type="match status" value="1"/>
</dbReference>
<sequence>MEIEILYRPSYSVARVKLAANEALLAETGAMVGMSAGVQLETKMKGGFLKSLSRSVLGGESFFVNTFRAPSQGGEILLAPTLPGDVFLLELENETYLVQSGSFMASSEGIQTDTKWSGARTFFGGEGLIMLRCSGTGKLLLSSYGAIHELDLKAGETYTVDTGHLVAFKEQIGFRVRTVGGLKSTLFGGEGLVVDLTGPGKVLLQTRSEGAFLDWLIPKIPKRSSD</sequence>
<evidence type="ECO:0000313" key="2">
    <source>
        <dbReference type="Proteomes" id="UP001254165"/>
    </source>
</evidence>
<dbReference type="NCBIfam" id="TIGR00266">
    <property type="entry name" value="TIGR00266 family protein"/>
    <property type="match status" value="1"/>
</dbReference>
<organism evidence="1 2">
    <name type="scientific">Thermanaerothrix solaris</name>
    <dbReference type="NCBI Taxonomy" id="3058434"/>
    <lineage>
        <taxon>Bacteria</taxon>
        <taxon>Bacillati</taxon>
        <taxon>Chloroflexota</taxon>
        <taxon>Anaerolineae</taxon>
        <taxon>Anaerolineales</taxon>
        <taxon>Anaerolineaceae</taxon>
        <taxon>Thermanaerothrix</taxon>
    </lineage>
</organism>
<comment type="caution">
    <text evidence="1">The sequence shown here is derived from an EMBL/GenBank/DDBJ whole genome shotgun (WGS) entry which is preliminary data.</text>
</comment>
<evidence type="ECO:0000313" key="1">
    <source>
        <dbReference type="EMBL" id="MDT8897300.1"/>
    </source>
</evidence>
<dbReference type="Proteomes" id="UP001254165">
    <property type="component" value="Unassembled WGS sequence"/>
</dbReference>
<name>A0ABU3NKB0_9CHLR</name>
<reference evidence="1 2" key="1">
    <citation type="submission" date="2023-07" db="EMBL/GenBank/DDBJ databases">
        <title>Novel species of Thermanaerothrix with wide hydrolytic capabilities.</title>
        <authorList>
            <person name="Zayulina K.S."/>
            <person name="Podosokorskaya O.A."/>
            <person name="Elcheninov A.G."/>
        </authorList>
    </citation>
    <scope>NUCLEOTIDE SEQUENCE [LARGE SCALE GENOMIC DNA]</scope>
    <source>
        <strain evidence="1 2">4228-RoL</strain>
    </source>
</reference>
<proteinExistence type="predicted"/>
<dbReference type="InterPro" id="IPR002838">
    <property type="entry name" value="AIM24"/>
</dbReference>
<dbReference type="RefSeq" id="WP_315623952.1">
    <property type="nucleotide sequence ID" value="NZ_JAUHMF010000001.1"/>
</dbReference>
<dbReference type="Gene3D" id="3.60.160.10">
    <property type="entry name" value="Mitochondrial biogenesis AIM24"/>
    <property type="match status" value="1"/>
</dbReference>
<gene>
    <name evidence="1" type="ORF">QYE77_03405</name>
</gene>
<dbReference type="PANTHER" id="PTHR43657">
    <property type="entry name" value="TRYPTOPHAN RNA-BINDING ATTENUATOR PROTEIN-LIKE PROTEIN"/>
    <property type="match status" value="1"/>
</dbReference>
<dbReference type="SUPFAM" id="SSF51219">
    <property type="entry name" value="TRAP-like"/>
    <property type="match status" value="1"/>
</dbReference>
<dbReference type="InterPro" id="IPR016031">
    <property type="entry name" value="Trp_RNA-bd_attenuator-like_dom"/>
</dbReference>
<accession>A0ABU3NKB0</accession>
<dbReference type="Pfam" id="PF01987">
    <property type="entry name" value="AIM24"/>
    <property type="match status" value="1"/>
</dbReference>
<protein>
    <submittedName>
        <fullName evidence="1">TIGR00266 family protein</fullName>
    </submittedName>
</protein>
<dbReference type="EMBL" id="JAUHMF010000001">
    <property type="protein sequence ID" value="MDT8897300.1"/>
    <property type="molecule type" value="Genomic_DNA"/>
</dbReference>